<comment type="cofactor">
    <cofactor evidence="1">
        <name>FAD</name>
        <dbReference type="ChEBI" id="CHEBI:57692"/>
    </cofactor>
</comment>
<proteinExistence type="predicted"/>
<dbReference type="PANTHER" id="PTHR43557:SF2">
    <property type="entry name" value="RIESKE DOMAIN-CONTAINING PROTEIN-RELATED"/>
    <property type="match status" value="1"/>
</dbReference>
<dbReference type="PANTHER" id="PTHR43557">
    <property type="entry name" value="APOPTOSIS-INDUCING FACTOR 1"/>
    <property type="match status" value="1"/>
</dbReference>
<comment type="caution">
    <text evidence="7">The sequence shown here is derived from an EMBL/GenBank/DDBJ whole genome shotgun (WGS) entry which is preliminary data.</text>
</comment>
<evidence type="ECO:0000256" key="2">
    <source>
        <dbReference type="ARBA" id="ARBA00022630"/>
    </source>
</evidence>
<evidence type="ECO:0000256" key="4">
    <source>
        <dbReference type="ARBA" id="ARBA00023002"/>
    </source>
</evidence>
<keyword evidence="8" id="KW-1185">Reference proteome</keyword>
<evidence type="ECO:0000256" key="3">
    <source>
        <dbReference type="ARBA" id="ARBA00022827"/>
    </source>
</evidence>
<sequence length="407" mass="44099">MIKNIVIVGSGLAGVTAARKLRGRGYNGSIHLIGSEKELPYDRPTLSKDVLGRRIEVPPKLMDDAWYEKEKIDLHLGDKAVAIDARQRSVTLESGLTLDFDRLLFATGIQPRTLSVTGGGLDGVHRLRDLRDCKSLLSAFEAGRNLVIIGGGLIGCEVATVARKAGLEVTIVECADELLTRVLGRQVGAWCREQLQALGVRVELRAQVESIFGERCVRSVMLFDGRELVADTILASIGGIPDDNLLSAAGIYCETGVLVDACGKTSCDEIYAAGDVAAWPLKQGGRRSLETYINTQQQAETASLAMLGDFQPQLQIPTSWTEIAGQRIQIIGDMNGPGEYVWRGELTSGEPAFVVRLLYGKCLAAVAINASRDFSVLSRLVISEIKVSTVLLSDTNVSLRELLKPRH</sequence>
<dbReference type="InterPro" id="IPR050446">
    <property type="entry name" value="FAD-oxidoreductase/Apoptosis"/>
</dbReference>
<keyword evidence="4" id="KW-0560">Oxidoreductase</keyword>
<organism evidence="7 8">
    <name type="scientific">Geopseudomonas aromaticivorans</name>
    <dbReference type="NCBI Taxonomy" id="2849492"/>
    <lineage>
        <taxon>Bacteria</taxon>
        <taxon>Pseudomonadati</taxon>
        <taxon>Pseudomonadota</taxon>
        <taxon>Gammaproteobacteria</taxon>
        <taxon>Pseudomonadales</taxon>
        <taxon>Pseudomonadaceae</taxon>
        <taxon>Geopseudomonas</taxon>
    </lineage>
</organism>
<feature type="domain" description="Reductase C-terminal" evidence="6">
    <location>
        <begin position="320"/>
        <end position="403"/>
    </location>
</feature>
<name>A0ABS6MXR2_9GAMM</name>
<evidence type="ECO:0000313" key="8">
    <source>
        <dbReference type="Proteomes" id="UP000813068"/>
    </source>
</evidence>
<dbReference type="InterPro" id="IPR028202">
    <property type="entry name" value="Reductase_C"/>
</dbReference>
<keyword evidence="3" id="KW-0274">FAD</keyword>
<feature type="domain" description="FAD/NAD(P)-binding" evidence="5">
    <location>
        <begin position="4"/>
        <end position="299"/>
    </location>
</feature>
<reference evidence="7 8" key="1">
    <citation type="submission" date="2021-06" db="EMBL/GenBank/DDBJ databases">
        <title>Differences between aerobic and microaerobic xylene degrading microbial communities.</title>
        <authorList>
            <person name="Banerjee S."/>
            <person name="Tancsics A."/>
        </authorList>
    </citation>
    <scope>NUCLEOTIDE SEQUENCE [LARGE SCALE GENOMIC DNA]</scope>
    <source>
        <strain evidence="7 8">MAP12</strain>
    </source>
</reference>
<dbReference type="Proteomes" id="UP000813068">
    <property type="component" value="Unassembled WGS sequence"/>
</dbReference>
<gene>
    <name evidence="7" type="ORF">KRX52_11065</name>
</gene>
<keyword evidence="2" id="KW-0285">Flavoprotein</keyword>
<evidence type="ECO:0000256" key="1">
    <source>
        <dbReference type="ARBA" id="ARBA00001974"/>
    </source>
</evidence>
<dbReference type="InterPro" id="IPR023753">
    <property type="entry name" value="FAD/NAD-binding_dom"/>
</dbReference>
<evidence type="ECO:0000259" key="5">
    <source>
        <dbReference type="Pfam" id="PF07992"/>
    </source>
</evidence>
<dbReference type="RefSeq" id="WP_217681789.1">
    <property type="nucleotide sequence ID" value="NZ_JAHRGL010000025.1"/>
</dbReference>
<dbReference type="Pfam" id="PF07992">
    <property type="entry name" value="Pyr_redox_2"/>
    <property type="match status" value="1"/>
</dbReference>
<evidence type="ECO:0000313" key="7">
    <source>
        <dbReference type="EMBL" id="MBV2133335.1"/>
    </source>
</evidence>
<accession>A0ABS6MXR2</accession>
<dbReference type="EMBL" id="JAHRGL010000025">
    <property type="protein sequence ID" value="MBV2133335.1"/>
    <property type="molecule type" value="Genomic_DNA"/>
</dbReference>
<dbReference type="Pfam" id="PF14759">
    <property type="entry name" value="Reductase_C"/>
    <property type="match status" value="1"/>
</dbReference>
<evidence type="ECO:0000259" key="6">
    <source>
        <dbReference type="Pfam" id="PF14759"/>
    </source>
</evidence>
<protein>
    <submittedName>
        <fullName evidence="7">FAD-dependent oxidoreductase</fullName>
    </submittedName>
</protein>